<gene>
    <name evidence="1" type="ORF">Pint_04801</name>
</gene>
<sequence>MDLDTDEVFRDDEDDPENEFFQNPIYNALRVAQGLLHKGSAKTADKRILLFTNEDDPFGSIKGAAETDMTRTTLQRAKDAQDLGISIELLPLHRPGEEFHVSLFNSFQLNSLVLGLPAVDLSNVILKLKNLGHKVAAHPLNYHMNIRSFETPGTINYATLFILLISLTSGLGLEDTKDQLRKRMFTKRIVKRISFIIANGLSRELNSYALICPTVPGATTWLDSVTNCPLKVNPLFTLCFVHYICAYIGLCCIL</sequence>
<evidence type="ECO:0000313" key="2">
    <source>
        <dbReference type="Proteomes" id="UP001163603"/>
    </source>
</evidence>
<accession>A0ACC0ZA85</accession>
<name>A0ACC0ZA85_9ROSI</name>
<protein>
    <submittedName>
        <fullName evidence="1">Uncharacterized protein</fullName>
    </submittedName>
</protein>
<comment type="caution">
    <text evidence="1">The sequence shown here is derived from an EMBL/GenBank/DDBJ whole genome shotgun (WGS) entry which is preliminary data.</text>
</comment>
<keyword evidence="2" id="KW-1185">Reference proteome</keyword>
<evidence type="ECO:0000313" key="1">
    <source>
        <dbReference type="EMBL" id="KAJ0047239.1"/>
    </source>
</evidence>
<dbReference type="Proteomes" id="UP001163603">
    <property type="component" value="Chromosome 3"/>
</dbReference>
<proteinExistence type="predicted"/>
<dbReference type="EMBL" id="CM047738">
    <property type="protein sequence ID" value="KAJ0047239.1"/>
    <property type="molecule type" value="Genomic_DNA"/>
</dbReference>
<organism evidence="1 2">
    <name type="scientific">Pistacia integerrima</name>
    <dbReference type="NCBI Taxonomy" id="434235"/>
    <lineage>
        <taxon>Eukaryota</taxon>
        <taxon>Viridiplantae</taxon>
        <taxon>Streptophyta</taxon>
        <taxon>Embryophyta</taxon>
        <taxon>Tracheophyta</taxon>
        <taxon>Spermatophyta</taxon>
        <taxon>Magnoliopsida</taxon>
        <taxon>eudicotyledons</taxon>
        <taxon>Gunneridae</taxon>
        <taxon>Pentapetalae</taxon>
        <taxon>rosids</taxon>
        <taxon>malvids</taxon>
        <taxon>Sapindales</taxon>
        <taxon>Anacardiaceae</taxon>
        <taxon>Pistacia</taxon>
    </lineage>
</organism>
<reference evidence="2" key="1">
    <citation type="journal article" date="2023" name="G3 (Bethesda)">
        <title>Genome assembly and association tests identify interacting loci associated with vigor, precocity, and sex in interspecific pistachio rootstocks.</title>
        <authorList>
            <person name="Palmer W."/>
            <person name="Jacygrad E."/>
            <person name="Sagayaradj S."/>
            <person name="Cavanaugh K."/>
            <person name="Han R."/>
            <person name="Bertier L."/>
            <person name="Beede B."/>
            <person name="Kafkas S."/>
            <person name="Golino D."/>
            <person name="Preece J."/>
            <person name="Michelmore R."/>
        </authorList>
    </citation>
    <scope>NUCLEOTIDE SEQUENCE [LARGE SCALE GENOMIC DNA]</scope>
</reference>